<keyword evidence="1" id="KW-0732">Signal</keyword>
<reference evidence="2" key="1">
    <citation type="submission" date="2022-10" db="EMBL/GenBank/DDBJ databases">
        <title>Luteolibacter sp. GHJ8, whole genome shotgun sequencing project.</title>
        <authorList>
            <person name="Zhao G."/>
            <person name="Shen L."/>
        </authorList>
    </citation>
    <scope>NUCLEOTIDE SEQUENCE</scope>
    <source>
        <strain evidence="2">GHJ8</strain>
    </source>
</reference>
<comment type="caution">
    <text evidence="2">The sequence shown here is derived from an EMBL/GenBank/DDBJ whole genome shotgun (WGS) entry which is preliminary data.</text>
</comment>
<gene>
    <name evidence="2" type="ORF">OJ996_11640</name>
</gene>
<dbReference type="Proteomes" id="UP001165653">
    <property type="component" value="Unassembled WGS sequence"/>
</dbReference>
<evidence type="ECO:0000313" key="3">
    <source>
        <dbReference type="Proteomes" id="UP001165653"/>
    </source>
</evidence>
<feature type="signal peptide" evidence="1">
    <location>
        <begin position="1"/>
        <end position="21"/>
    </location>
</feature>
<evidence type="ECO:0000313" key="2">
    <source>
        <dbReference type="EMBL" id="MCW1914231.1"/>
    </source>
</evidence>
<protein>
    <recommendedName>
        <fullName evidence="4">DUF3108 domain-containing protein</fullName>
    </recommendedName>
</protein>
<accession>A0ABT3G316</accession>
<sequence length="227" mass="24275">MKQLLRCLVPALIALTSLAEAIEVRFLAWDDAIAARQVAVMGGSDEKPIKGLHPLQRTSPMGVTITEGNLVLRALDKKDAQGKAVDVPVKVGEAMTQPLVLILPDPKAPSGLRGFAIEDNSTSFPWGTFRMLNATGKPLNVVLGTMQKQLPPSWQPVDLRPGGDKALPVSLAASDAPKKPLYTGVWKPEDGVRRLVFVLPGTDVRMGPIALKVIPEDREALAATGNP</sequence>
<keyword evidence="3" id="KW-1185">Reference proteome</keyword>
<dbReference type="EMBL" id="JAPDDR010000005">
    <property type="protein sequence ID" value="MCW1914231.1"/>
    <property type="molecule type" value="Genomic_DNA"/>
</dbReference>
<dbReference type="RefSeq" id="WP_264513754.1">
    <property type="nucleotide sequence ID" value="NZ_JAPDDR010000005.1"/>
</dbReference>
<evidence type="ECO:0000256" key="1">
    <source>
        <dbReference type="SAM" id="SignalP"/>
    </source>
</evidence>
<proteinExistence type="predicted"/>
<feature type="chain" id="PRO_5047019003" description="DUF3108 domain-containing protein" evidence="1">
    <location>
        <begin position="22"/>
        <end position="227"/>
    </location>
</feature>
<organism evidence="2 3">
    <name type="scientific">Luteolibacter rhizosphaerae</name>
    <dbReference type="NCBI Taxonomy" id="2989719"/>
    <lineage>
        <taxon>Bacteria</taxon>
        <taxon>Pseudomonadati</taxon>
        <taxon>Verrucomicrobiota</taxon>
        <taxon>Verrucomicrobiia</taxon>
        <taxon>Verrucomicrobiales</taxon>
        <taxon>Verrucomicrobiaceae</taxon>
        <taxon>Luteolibacter</taxon>
    </lineage>
</organism>
<name>A0ABT3G316_9BACT</name>
<evidence type="ECO:0008006" key="4">
    <source>
        <dbReference type="Google" id="ProtNLM"/>
    </source>
</evidence>